<protein>
    <submittedName>
        <fullName evidence="3">DUF4395 family protein</fullName>
    </submittedName>
</protein>
<dbReference type="KEGG" id="saqt:GJV85_10115"/>
<keyword evidence="1" id="KW-0812">Transmembrane</keyword>
<dbReference type="Pfam" id="PF14340">
    <property type="entry name" value="DUF4395"/>
    <property type="match status" value="1"/>
</dbReference>
<dbReference type="InterPro" id="IPR025508">
    <property type="entry name" value="DUF4395"/>
</dbReference>
<keyword evidence="4" id="KW-1185">Reference proteome</keyword>
<feature type="domain" description="DUF4395" evidence="2">
    <location>
        <begin position="13"/>
        <end position="141"/>
    </location>
</feature>
<reference evidence="3" key="1">
    <citation type="submission" date="2019-11" db="EMBL/GenBank/DDBJ databases">
        <authorList>
            <person name="Kojima H."/>
        </authorList>
    </citation>
    <scope>NUCLEOTIDE SEQUENCE</scope>
    <source>
        <strain evidence="3">H1576</strain>
    </source>
</reference>
<feature type="transmembrane region" description="Helical" evidence="1">
    <location>
        <begin position="20"/>
        <end position="46"/>
    </location>
</feature>
<evidence type="ECO:0000259" key="2">
    <source>
        <dbReference type="Pfam" id="PF14340"/>
    </source>
</evidence>
<gene>
    <name evidence="3" type="ORF">GJV85_10115</name>
</gene>
<accession>A0A975B1J7</accession>
<dbReference type="RefSeq" id="WP_207561264.1">
    <property type="nucleotide sequence ID" value="NZ_CP046072.1"/>
</dbReference>
<sequence length="144" mass="16520">MNGKSCPVSFVKVDGNVARITAFYVGILFTTYLFTHNTYIVYFLILDFATRLFIEKEYSLMHIISFKTKQILHIRSVMVDSAAKRLAAYFGLIFLVFIAIISAMNITVLFYILSITLLACIVLEVLFSYCLGCKIYHIYKKIVI</sequence>
<evidence type="ECO:0000256" key="1">
    <source>
        <dbReference type="SAM" id="Phobius"/>
    </source>
</evidence>
<feature type="transmembrane region" description="Helical" evidence="1">
    <location>
        <begin position="110"/>
        <end position="131"/>
    </location>
</feature>
<dbReference type="AlphaFoldDB" id="A0A975B1J7"/>
<feature type="transmembrane region" description="Helical" evidence="1">
    <location>
        <begin position="86"/>
        <end position="104"/>
    </location>
</feature>
<name>A0A975B1J7_9BACT</name>
<proteinExistence type="predicted"/>
<dbReference type="EMBL" id="CP046072">
    <property type="protein sequence ID" value="QSZ42448.1"/>
    <property type="molecule type" value="Genomic_DNA"/>
</dbReference>
<dbReference type="Proteomes" id="UP000671852">
    <property type="component" value="Chromosome"/>
</dbReference>
<evidence type="ECO:0000313" key="4">
    <source>
        <dbReference type="Proteomes" id="UP000671852"/>
    </source>
</evidence>
<keyword evidence="1" id="KW-1133">Transmembrane helix</keyword>
<evidence type="ECO:0000313" key="3">
    <source>
        <dbReference type="EMBL" id="QSZ42448.1"/>
    </source>
</evidence>
<keyword evidence="1" id="KW-0472">Membrane</keyword>
<organism evidence="3 4">
    <name type="scientific">Sulfurimonas aquatica</name>
    <dbReference type="NCBI Taxonomy" id="2672570"/>
    <lineage>
        <taxon>Bacteria</taxon>
        <taxon>Pseudomonadati</taxon>
        <taxon>Campylobacterota</taxon>
        <taxon>Epsilonproteobacteria</taxon>
        <taxon>Campylobacterales</taxon>
        <taxon>Sulfurimonadaceae</taxon>
        <taxon>Sulfurimonas</taxon>
    </lineage>
</organism>
<reference evidence="3" key="2">
    <citation type="submission" date="2021-04" db="EMBL/GenBank/DDBJ databases">
        <title>Isolation and characterization of a novel species of the genus Sulfurimonas.</title>
        <authorList>
            <person name="Fukui M."/>
        </authorList>
    </citation>
    <scope>NUCLEOTIDE SEQUENCE</scope>
    <source>
        <strain evidence="3">H1576</strain>
    </source>
</reference>